<name>A0A0K8TFD8_LYGHE</name>
<feature type="compositionally biased region" description="Polar residues" evidence="1">
    <location>
        <begin position="58"/>
        <end position="67"/>
    </location>
</feature>
<dbReference type="AlphaFoldDB" id="A0A0K8TFD8"/>
<feature type="compositionally biased region" description="Basic and acidic residues" evidence="1">
    <location>
        <begin position="78"/>
        <end position="94"/>
    </location>
</feature>
<feature type="compositionally biased region" description="Pro residues" evidence="1">
    <location>
        <begin position="95"/>
        <end position="105"/>
    </location>
</feature>
<organism evidence="2">
    <name type="scientific">Lygus hesperus</name>
    <name type="common">Western plant bug</name>
    <dbReference type="NCBI Taxonomy" id="30085"/>
    <lineage>
        <taxon>Eukaryota</taxon>
        <taxon>Metazoa</taxon>
        <taxon>Ecdysozoa</taxon>
        <taxon>Arthropoda</taxon>
        <taxon>Hexapoda</taxon>
        <taxon>Insecta</taxon>
        <taxon>Pterygota</taxon>
        <taxon>Neoptera</taxon>
        <taxon>Paraneoptera</taxon>
        <taxon>Hemiptera</taxon>
        <taxon>Heteroptera</taxon>
        <taxon>Panheteroptera</taxon>
        <taxon>Cimicomorpha</taxon>
        <taxon>Miridae</taxon>
        <taxon>Mirini</taxon>
        <taxon>Lygus</taxon>
    </lineage>
</organism>
<dbReference type="EMBL" id="GBRD01001961">
    <property type="protein sequence ID" value="JAG63860.1"/>
    <property type="molecule type" value="Transcribed_RNA"/>
</dbReference>
<feature type="non-terminal residue" evidence="2">
    <location>
        <position position="121"/>
    </location>
</feature>
<sequence>VLMRKFVRQSKYDPAVEEVDLIQVNPDYAKVKLRDGRETTVSLKHLAPREDTGVEDNCAQTPGTTPELTLVMRQTPDPSHETPEPTPDPSHETPEPAPQPTPKPTPELAAPEVKDLRRSTR</sequence>
<protein>
    <submittedName>
        <fullName evidence="2">Uncharacterized protein</fullName>
    </submittedName>
</protein>
<feature type="compositionally biased region" description="Basic and acidic residues" evidence="1">
    <location>
        <begin position="112"/>
        <end position="121"/>
    </location>
</feature>
<feature type="region of interest" description="Disordered" evidence="1">
    <location>
        <begin position="45"/>
        <end position="121"/>
    </location>
</feature>
<feature type="non-terminal residue" evidence="2">
    <location>
        <position position="1"/>
    </location>
</feature>
<proteinExistence type="predicted"/>
<reference evidence="2" key="1">
    <citation type="submission" date="2014-09" db="EMBL/GenBank/DDBJ databases">
        <authorList>
            <person name="Magalhaes I.L.F."/>
            <person name="Oliveira U."/>
            <person name="Santos F.R."/>
            <person name="Vidigal T.H.D.A."/>
            <person name="Brescovit A.D."/>
            <person name="Santos A.J."/>
        </authorList>
    </citation>
    <scope>NUCLEOTIDE SEQUENCE</scope>
</reference>
<evidence type="ECO:0000256" key="1">
    <source>
        <dbReference type="SAM" id="MobiDB-lite"/>
    </source>
</evidence>
<accession>A0A0K8TFD8</accession>
<evidence type="ECO:0000313" key="2">
    <source>
        <dbReference type="EMBL" id="JAG63860.1"/>
    </source>
</evidence>